<dbReference type="Proteomes" id="UP000630445">
    <property type="component" value="Unassembled WGS sequence"/>
</dbReference>
<sequence>MSSNESVILKSPKDWDTWNKQFRAKGERKDILGLIDGLENFRTRPKTPDPVNYHSQPHNTRNSTQASILISDDPIAELSNEGRSAYQLAYTIYKDRRDQYDKQRALLDKLQTWMTNSVASSYAKACFHHNKTIKEWYNALKEQVGSNEYDIKRDIKDAYRRSVKPLSKVPKDVEFWITNWEQTMAKGLERDLSFATNIDDWFEDFLTAVNLIIPSWTEAYRLTKSSQVEEGTLSYRTLANDFRKAVKASRPDAKSRVAKGSFGPTFAGQGTADESSDSSINSVVEKRVKTRQNKTGKQSSQSTQDAERGSQSTQNTGRGKRRHSRITSLVTGSGPKCRACNQGHELQACYYIFPNKAPDWFTPKTSVQQRVEEKLKNDHGLTEEIKRLQKSMFKGKDVGREAKHEND</sequence>
<name>A0A8H6V0V3_9EURO</name>
<evidence type="ECO:0000313" key="5">
    <source>
        <dbReference type="Proteomes" id="UP000662466"/>
    </source>
</evidence>
<feature type="region of interest" description="Disordered" evidence="1">
    <location>
        <begin position="387"/>
        <end position="407"/>
    </location>
</feature>
<organism evidence="3 5">
    <name type="scientific">Aspergillus hiratsukae</name>
    <dbReference type="NCBI Taxonomy" id="1194566"/>
    <lineage>
        <taxon>Eukaryota</taxon>
        <taxon>Fungi</taxon>
        <taxon>Dikarya</taxon>
        <taxon>Ascomycota</taxon>
        <taxon>Pezizomycotina</taxon>
        <taxon>Eurotiomycetes</taxon>
        <taxon>Eurotiomycetidae</taxon>
        <taxon>Eurotiales</taxon>
        <taxon>Aspergillaceae</taxon>
        <taxon>Aspergillus</taxon>
        <taxon>Aspergillus subgen. Fumigati</taxon>
    </lineage>
</organism>
<dbReference type="OrthoDB" id="5095651at2759"/>
<feature type="compositionally biased region" description="Polar residues" evidence="1">
    <location>
        <begin position="295"/>
        <end position="317"/>
    </location>
</feature>
<evidence type="ECO:0000313" key="3">
    <source>
        <dbReference type="EMBL" id="KAF7173425.1"/>
    </source>
</evidence>
<dbReference type="EMBL" id="JACBAD010001681">
    <property type="protein sequence ID" value="KAF7136939.1"/>
    <property type="molecule type" value="Genomic_DNA"/>
</dbReference>
<gene>
    <name evidence="2" type="ORF">CNMCM5793_006643</name>
    <name evidence="3" type="ORF">CNMCM6106_007497</name>
</gene>
<dbReference type="Proteomes" id="UP000662466">
    <property type="component" value="Unassembled WGS sequence"/>
</dbReference>
<comment type="caution">
    <text evidence="3">The sequence shown here is derived from an EMBL/GenBank/DDBJ whole genome shotgun (WGS) entry which is preliminary data.</text>
</comment>
<dbReference type="EMBL" id="JACBAF010001764">
    <property type="protein sequence ID" value="KAF7173425.1"/>
    <property type="molecule type" value="Genomic_DNA"/>
</dbReference>
<dbReference type="AlphaFoldDB" id="A0A8H6V0V3"/>
<evidence type="ECO:0008006" key="6">
    <source>
        <dbReference type="Google" id="ProtNLM"/>
    </source>
</evidence>
<reference evidence="3" key="1">
    <citation type="submission" date="2020-06" db="EMBL/GenBank/DDBJ databases">
        <title>Draft genome sequences of strains closely related to Aspergillus parafelis and Aspergillus hiratsukae.</title>
        <authorList>
            <person name="Dos Santos R.A.C."/>
            <person name="Rivero-Menendez O."/>
            <person name="Steenwyk J.L."/>
            <person name="Mead M.E."/>
            <person name="Goldman G.H."/>
            <person name="Alastruey-Izquierdo A."/>
            <person name="Rokas A."/>
        </authorList>
    </citation>
    <scope>NUCLEOTIDE SEQUENCE</scope>
    <source>
        <strain evidence="2">CNM-CM5793</strain>
        <strain evidence="3">CNM-CM6106</strain>
    </source>
</reference>
<accession>A0A8H6V0V3</accession>
<feature type="region of interest" description="Disordered" evidence="1">
    <location>
        <begin position="249"/>
        <end position="330"/>
    </location>
</feature>
<evidence type="ECO:0000256" key="1">
    <source>
        <dbReference type="SAM" id="MobiDB-lite"/>
    </source>
</evidence>
<evidence type="ECO:0000313" key="2">
    <source>
        <dbReference type="EMBL" id="KAF7136939.1"/>
    </source>
</evidence>
<feature type="compositionally biased region" description="Basic and acidic residues" evidence="1">
    <location>
        <begin position="394"/>
        <end position="407"/>
    </location>
</feature>
<evidence type="ECO:0000313" key="4">
    <source>
        <dbReference type="Proteomes" id="UP000630445"/>
    </source>
</evidence>
<proteinExistence type="predicted"/>
<keyword evidence="4" id="KW-1185">Reference proteome</keyword>
<protein>
    <recommendedName>
        <fullName evidence="6">Gag protein</fullName>
    </recommendedName>
</protein>